<proteinExistence type="predicted"/>
<name>E4YKS0_OIKDI</name>
<reference evidence="1" key="1">
    <citation type="journal article" date="2010" name="Science">
        <title>Plasticity of animal genome architecture unmasked by rapid evolution of a pelagic tunicate.</title>
        <authorList>
            <person name="Denoeud F."/>
            <person name="Henriet S."/>
            <person name="Mungpakdee S."/>
            <person name="Aury J.M."/>
            <person name="Da Silva C."/>
            <person name="Brinkmann H."/>
            <person name="Mikhaleva J."/>
            <person name="Olsen L.C."/>
            <person name="Jubin C."/>
            <person name="Canestro C."/>
            <person name="Bouquet J.M."/>
            <person name="Danks G."/>
            <person name="Poulain J."/>
            <person name="Campsteijn C."/>
            <person name="Adamski M."/>
            <person name="Cross I."/>
            <person name="Yadetie F."/>
            <person name="Muffato M."/>
            <person name="Louis A."/>
            <person name="Butcher S."/>
            <person name="Tsagkogeorga G."/>
            <person name="Konrad A."/>
            <person name="Singh S."/>
            <person name="Jensen M.F."/>
            <person name="Cong E.H."/>
            <person name="Eikeseth-Otteraa H."/>
            <person name="Noel B."/>
            <person name="Anthouard V."/>
            <person name="Porcel B.M."/>
            <person name="Kachouri-Lafond R."/>
            <person name="Nishino A."/>
            <person name="Ugolini M."/>
            <person name="Chourrout P."/>
            <person name="Nishida H."/>
            <person name="Aasland R."/>
            <person name="Huzurbazar S."/>
            <person name="Westhof E."/>
            <person name="Delsuc F."/>
            <person name="Lehrach H."/>
            <person name="Reinhardt R."/>
            <person name="Weissenbach J."/>
            <person name="Roy S.W."/>
            <person name="Artiguenave F."/>
            <person name="Postlethwait J.H."/>
            <person name="Manak J.R."/>
            <person name="Thompson E.M."/>
            <person name="Jaillon O."/>
            <person name="Du Pasquier L."/>
            <person name="Boudinot P."/>
            <person name="Liberles D.A."/>
            <person name="Volff J.N."/>
            <person name="Philippe H."/>
            <person name="Lenhard B."/>
            <person name="Roest Crollius H."/>
            <person name="Wincker P."/>
            <person name="Chourrout D."/>
        </authorList>
    </citation>
    <scope>NUCLEOTIDE SEQUENCE [LARGE SCALE GENOMIC DNA]</scope>
</reference>
<accession>E4YKS0</accession>
<organism evidence="1">
    <name type="scientific">Oikopleura dioica</name>
    <name type="common">Tunicate</name>
    <dbReference type="NCBI Taxonomy" id="34765"/>
    <lineage>
        <taxon>Eukaryota</taxon>
        <taxon>Metazoa</taxon>
        <taxon>Chordata</taxon>
        <taxon>Tunicata</taxon>
        <taxon>Appendicularia</taxon>
        <taxon>Copelata</taxon>
        <taxon>Oikopleuridae</taxon>
        <taxon>Oikopleura</taxon>
    </lineage>
</organism>
<sequence length="12" mass="1453">VVFIVSLYEQKK</sequence>
<dbReference type="EMBL" id="FN654720">
    <property type="protein sequence ID" value="CBY36081.1"/>
    <property type="molecule type" value="Genomic_DNA"/>
</dbReference>
<evidence type="ECO:0000313" key="1">
    <source>
        <dbReference type="EMBL" id="CBY36081.1"/>
    </source>
</evidence>
<feature type="non-terminal residue" evidence="1">
    <location>
        <position position="1"/>
    </location>
</feature>
<protein>
    <submittedName>
        <fullName evidence="1">Uncharacterized protein</fullName>
    </submittedName>
</protein>
<gene>
    <name evidence="1" type="ORF">GSOID_T00028561001</name>
</gene>
<dbReference type="Proteomes" id="UP000011014">
    <property type="component" value="Unassembled WGS sequence"/>
</dbReference>